<dbReference type="RefSeq" id="WP_058614989.1">
    <property type="nucleotide sequence ID" value="NZ_LDRV01000105.1"/>
</dbReference>
<dbReference type="EMBL" id="LDRV01000105">
    <property type="protein sequence ID" value="KTS08293.1"/>
    <property type="molecule type" value="Genomic_DNA"/>
</dbReference>
<sequence length="132" mass="14036">MSTRRTKKPPGRLAVLASLLVVALGFALTVFTLFIGPPLENNVLTTWRCTVTSAEPRESSGGFKGSSSLPSVLLHTTECGDVVLQRGVTFDNSARVAAAFEPGVYDFQVGWVSAHIMPLIGLASVQSYEAVP</sequence>
<evidence type="ECO:0000313" key="1">
    <source>
        <dbReference type="EMBL" id="KTS08293.1"/>
    </source>
</evidence>
<dbReference type="Proteomes" id="UP000072189">
    <property type="component" value="Unassembled WGS sequence"/>
</dbReference>
<accession>A0A147F3W6</accession>
<evidence type="ECO:0000313" key="2">
    <source>
        <dbReference type="Proteomes" id="UP000072189"/>
    </source>
</evidence>
<dbReference type="AlphaFoldDB" id="A0A147F3W6"/>
<gene>
    <name evidence="1" type="ORF">RSA3_15695</name>
</gene>
<name>A0A147F3W6_MICTE</name>
<organism evidence="1 2">
    <name type="scientific">Microbacterium testaceum</name>
    <name type="common">Aureobacterium testaceum</name>
    <name type="synonym">Brevibacterium testaceum</name>
    <dbReference type="NCBI Taxonomy" id="2033"/>
    <lineage>
        <taxon>Bacteria</taxon>
        <taxon>Bacillati</taxon>
        <taxon>Actinomycetota</taxon>
        <taxon>Actinomycetes</taxon>
        <taxon>Micrococcales</taxon>
        <taxon>Microbacteriaceae</taxon>
        <taxon>Microbacterium</taxon>
    </lineage>
</organism>
<comment type="caution">
    <text evidence="1">The sequence shown here is derived from an EMBL/GenBank/DDBJ whole genome shotgun (WGS) entry which is preliminary data.</text>
</comment>
<reference evidence="1 2" key="1">
    <citation type="journal article" date="2016" name="Front. Microbiol.">
        <title>Genomic Resource of Rice Seed Associated Bacteria.</title>
        <authorList>
            <person name="Midha S."/>
            <person name="Bansal K."/>
            <person name="Sharma S."/>
            <person name="Kumar N."/>
            <person name="Patil P.P."/>
            <person name="Chaudhry V."/>
            <person name="Patil P.B."/>
        </authorList>
    </citation>
    <scope>NUCLEOTIDE SEQUENCE [LARGE SCALE GENOMIC DNA]</scope>
    <source>
        <strain evidence="1 2">RSA3</strain>
    </source>
</reference>
<proteinExistence type="predicted"/>
<dbReference type="PATRIC" id="fig|2033.7.peg.315"/>
<protein>
    <submittedName>
        <fullName evidence="1">Uncharacterized protein</fullName>
    </submittedName>
</protein>